<proteinExistence type="predicted"/>
<feature type="region of interest" description="Disordered" evidence="1">
    <location>
        <begin position="1"/>
        <end position="31"/>
    </location>
</feature>
<evidence type="ECO:0000256" key="1">
    <source>
        <dbReference type="SAM" id="MobiDB-lite"/>
    </source>
</evidence>
<sequence>MKAHNTSDQPDRRNMVSRPYTGMNSSIHNGTHVLPSHIAQQTILHHPNIPQPSSASSRPRPTRAHPPTSSVPQQRVTTSLPPRRHMPDQPYPPALPPVHQLTASRHGYSQNRQQNRQQQQPSSTLPAAKSQPPPQTIPAPKPQLQQQLQPPPQPQTIPPRPQSNGHQPGRILHTLLPPTYHTIRPNVPIRPFILSLPLGTPFHKRYKAILRFTRAHGDKILDVFTSGPYFSYRDPANNQIHFLINDILVPDGRWSEELSYEVQVIESGLGVLDRDKKTWGNHWREGEGEKEGVVKFEGKGERGVKLFWYGEGVELEEWEKGEEWGEEERRVFEGVYGWVC</sequence>
<accession>A0AA40DB47</accession>
<name>A0AA40DB47_9PEZI</name>
<gene>
    <name evidence="2" type="ORF">QBC41DRAFT_390736</name>
</gene>
<evidence type="ECO:0000313" key="3">
    <source>
        <dbReference type="Proteomes" id="UP001174997"/>
    </source>
</evidence>
<evidence type="ECO:0000313" key="2">
    <source>
        <dbReference type="EMBL" id="KAK0669935.1"/>
    </source>
</evidence>
<feature type="compositionally biased region" description="Polar residues" evidence="1">
    <location>
        <begin position="71"/>
        <end position="80"/>
    </location>
</feature>
<reference evidence="2" key="1">
    <citation type="submission" date="2023-06" db="EMBL/GenBank/DDBJ databases">
        <title>Genome-scale phylogeny and comparative genomics of the fungal order Sordariales.</title>
        <authorList>
            <consortium name="Lawrence Berkeley National Laboratory"/>
            <person name="Hensen N."/>
            <person name="Bonometti L."/>
            <person name="Westerberg I."/>
            <person name="Brannstrom I.O."/>
            <person name="Guillou S."/>
            <person name="Cros-Aarteil S."/>
            <person name="Calhoun S."/>
            <person name="Haridas S."/>
            <person name="Kuo A."/>
            <person name="Mondo S."/>
            <person name="Pangilinan J."/>
            <person name="Riley R."/>
            <person name="Labutti K."/>
            <person name="Andreopoulos B."/>
            <person name="Lipzen A."/>
            <person name="Chen C."/>
            <person name="Yanf M."/>
            <person name="Daum C."/>
            <person name="Ng V."/>
            <person name="Clum A."/>
            <person name="Steindorff A."/>
            <person name="Ohm R."/>
            <person name="Martin F."/>
            <person name="Silar P."/>
            <person name="Natvig D."/>
            <person name="Lalanne C."/>
            <person name="Gautier V."/>
            <person name="Ament-Velasquez S.L."/>
            <person name="Kruys A."/>
            <person name="Hutchinson M.I."/>
            <person name="Powell A.J."/>
            <person name="Barry K."/>
            <person name="Miller A.N."/>
            <person name="Grigoriev I.V."/>
            <person name="Debuchy R."/>
            <person name="Gladieux P."/>
            <person name="Thoren M.H."/>
            <person name="Johannesson H."/>
        </authorList>
    </citation>
    <scope>NUCLEOTIDE SEQUENCE</scope>
    <source>
        <strain evidence="2">CBS 307.81</strain>
    </source>
</reference>
<organism evidence="2 3">
    <name type="scientific">Cercophora samala</name>
    <dbReference type="NCBI Taxonomy" id="330535"/>
    <lineage>
        <taxon>Eukaryota</taxon>
        <taxon>Fungi</taxon>
        <taxon>Dikarya</taxon>
        <taxon>Ascomycota</taxon>
        <taxon>Pezizomycotina</taxon>
        <taxon>Sordariomycetes</taxon>
        <taxon>Sordariomycetidae</taxon>
        <taxon>Sordariales</taxon>
        <taxon>Lasiosphaeriaceae</taxon>
        <taxon>Cercophora</taxon>
    </lineage>
</organism>
<dbReference type="EMBL" id="JAULSY010000037">
    <property type="protein sequence ID" value="KAK0669935.1"/>
    <property type="molecule type" value="Genomic_DNA"/>
</dbReference>
<dbReference type="Proteomes" id="UP001174997">
    <property type="component" value="Unassembled WGS sequence"/>
</dbReference>
<feature type="compositionally biased region" description="Low complexity" evidence="1">
    <location>
        <begin position="110"/>
        <end position="120"/>
    </location>
</feature>
<dbReference type="AlphaFoldDB" id="A0AA40DB47"/>
<protein>
    <submittedName>
        <fullName evidence="2">Uncharacterized protein</fullName>
    </submittedName>
</protein>
<keyword evidence="3" id="KW-1185">Reference proteome</keyword>
<feature type="compositionally biased region" description="Pro residues" evidence="1">
    <location>
        <begin position="149"/>
        <end position="161"/>
    </location>
</feature>
<comment type="caution">
    <text evidence="2">The sequence shown here is derived from an EMBL/GenBank/DDBJ whole genome shotgun (WGS) entry which is preliminary data.</text>
</comment>
<feature type="compositionally biased region" description="Low complexity" evidence="1">
    <location>
        <begin position="51"/>
        <end position="70"/>
    </location>
</feature>
<feature type="compositionally biased region" description="Pro residues" evidence="1">
    <location>
        <begin position="131"/>
        <end position="141"/>
    </location>
</feature>
<feature type="region of interest" description="Disordered" evidence="1">
    <location>
        <begin position="46"/>
        <end position="173"/>
    </location>
</feature>